<dbReference type="EMBL" id="LGRX02011134">
    <property type="protein sequence ID" value="KAK3269225.1"/>
    <property type="molecule type" value="Genomic_DNA"/>
</dbReference>
<dbReference type="AlphaFoldDB" id="A0AAE0L2E4"/>
<protein>
    <recommendedName>
        <fullName evidence="4 9">Alpha-amylase</fullName>
        <ecNumber evidence="4 9">3.2.1.1</ecNumber>
    </recommendedName>
</protein>
<dbReference type="GO" id="GO:0005975">
    <property type="term" value="P:carbohydrate metabolic process"/>
    <property type="evidence" value="ECO:0007669"/>
    <property type="project" value="InterPro"/>
</dbReference>
<evidence type="ECO:0000256" key="7">
    <source>
        <dbReference type="ARBA" id="ARBA00023295"/>
    </source>
</evidence>
<dbReference type="InterPro" id="IPR017853">
    <property type="entry name" value="GH"/>
</dbReference>
<dbReference type="Pfam" id="PF07821">
    <property type="entry name" value="Alpha-amyl_C2"/>
    <property type="match status" value="1"/>
</dbReference>
<evidence type="ECO:0000259" key="11">
    <source>
        <dbReference type="SMART" id="SM00810"/>
    </source>
</evidence>
<evidence type="ECO:0000259" key="10">
    <source>
        <dbReference type="SMART" id="SM00642"/>
    </source>
</evidence>
<dbReference type="Gene3D" id="2.60.40.1180">
    <property type="entry name" value="Golgi alpha-mannosidase II"/>
    <property type="match status" value="1"/>
</dbReference>
<dbReference type="InterPro" id="IPR013780">
    <property type="entry name" value="Glyco_hydro_b"/>
</dbReference>
<dbReference type="GO" id="GO:0005509">
    <property type="term" value="F:calcium ion binding"/>
    <property type="evidence" value="ECO:0007669"/>
    <property type="project" value="InterPro"/>
</dbReference>
<sequence>MLQGFHWNSAHEGEWYNNVCERTNDLKHAGVSHVWLPPPSNSVAPEGYLPQDWFDLNTPYGSEEELRCLIDNLKDAGITPMADIVLNHRCADEQSTGGTWNHYSNKGFQRISRTPSIDEAFYDSWDEDEIAGNDEKFGGKGHHAKGIFDGAPDLDHDSPKVRTAVVAWLKWLSRDVGFQGWRFDFAKGYDAKHIASYVHATSNEKWLNVGEMWPEADWRSEGLAHNQDAMRQAICDFVSSCEECTSAFDFTTKAILQVAVSNCEYSRLADQDRKPPGLLGWWPKRAVTFVDNHDTGNADHGYAQGHWSFPAGKQELGYAYILTHPGIPCIFWPHLFGKDGTQCSEAILALLSARRQAGIQADSKIKILKAEDDIYVADIAGENCSMRVKMGPRFDMDELAPLESWPLVTCGEDYAVWIMN</sequence>
<dbReference type="Pfam" id="PF00128">
    <property type="entry name" value="Alpha-amylase"/>
    <property type="match status" value="1"/>
</dbReference>
<keyword evidence="5 9" id="KW-0378">Hydrolase</keyword>
<evidence type="ECO:0000256" key="4">
    <source>
        <dbReference type="ARBA" id="ARBA00012595"/>
    </source>
</evidence>
<feature type="domain" description="Glycosyl hydrolase family 13 catalytic" evidence="10">
    <location>
        <begin position="1"/>
        <end position="354"/>
    </location>
</feature>
<keyword evidence="6 9" id="KW-0119">Carbohydrate metabolism</keyword>
<keyword evidence="13" id="KW-1185">Reference proteome</keyword>
<comment type="cofactor">
    <cofactor evidence="2">
        <name>Ca(2+)</name>
        <dbReference type="ChEBI" id="CHEBI:29108"/>
    </cofactor>
</comment>
<gene>
    <name evidence="12" type="ORF">CYMTET_22324</name>
</gene>
<dbReference type="PRINTS" id="PR00110">
    <property type="entry name" value="ALPHAAMYLASE"/>
</dbReference>
<dbReference type="SUPFAM" id="SSF51011">
    <property type="entry name" value="Glycosyl hydrolase domain"/>
    <property type="match status" value="1"/>
</dbReference>
<accession>A0AAE0L2E4</accession>
<comment type="caution">
    <text evidence="12">The sequence shown here is derived from an EMBL/GenBank/DDBJ whole genome shotgun (WGS) entry which is preliminary data.</text>
</comment>
<dbReference type="Proteomes" id="UP001190700">
    <property type="component" value="Unassembled WGS sequence"/>
</dbReference>
<name>A0AAE0L2E4_9CHLO</name>
<evidence type="ECO:0000256" key="3">
    <source>
        <dbReference type="ARBA" id="ARBA00008061"/>
    </source>
</evidence>
<dbReference type="SMART" id="SM00810">
    <property type="entry name" value="Alpha-amyl_C2"/>
    <property type="match status" value="1"/>
</dbReference>
<evidence type="ECO:0000256" key="6">
    <source>
        <dbReference type="ARBA" id="ARBA00023277"/>
    </source>
</evidence>
<dbReference type="SUPFAM" id="SSF51445">
    <property type="entry name" value="(Trans)glycosidases"/>
    <property type="match status" value="1"/>
</dbReference>
<evidence type="ECO:0000256" key="5">
    <source>
        <dbReference type="ARBA" id="ARBA00022801"/>
    </source>
</evidence>
<evidence type="ECO:0000256" key="9">
    <source>
        <dbReference type="RuleBase" id="RU361134"/>
    </source>
</evidence>
<organism evidence="12 13">
    <name type="scientific">Cymbomonas tetramitiformis</name>
    <dbReference type="NCBI Taxonomy" id="36881"/>
    <lineage>
        <taxon>Eukaryota</taxon>
        <taxon>Viridiplantae</taxon>
        <taxon>Chlorophyta</taxon>
        <taxon>Pyramimonadophyceae</taxon>
        <taxon>Pyramimonadales</taxon>
        <taxon>Pyramimonadaceae</taxon>
        <taxon>Cymbomonas</taxon>
    </lineage>
</organism>
<evidence type="ECO:0000256" key="2">
    <source>
        <dbReference type="ARBA" id="ARBA00001913"/>
    </source>
</evidence>
<dbReference type="Gene3D" id="3.20.20.80">
    <property type="entry name" value="Glycosidases"/>
    <property type="match status" value="1"/>
</dbReference>
<dbReference type="SMART" id="SM00642">
    <property type="entry name" value="Aamy"/>
    <property type="match status" value="1"/>
</dbReference>
<dbReference type="PANTHER" id="PTHR43447">
    <property type="entry name" value="ALPHA-AMYLASE"/>
    <property type="match status" value="1"/>
</dbReference>
<dbReference type="GO" id="GO:0004556">
    <property type="term" value="F:alpha-amylase activity"/>
    <property type="evidence" value="ECO:0007669"/>
    <property type="project" value="UniProtKB-UniRule"/>
</dbReference>
<dbReference type="InterPro" id="IPR012850">
    <property type="entry name" value="A-amylase_bs_C"/>
</dbReference>
<evidence type="ECO:0000256" key="8">
    <source>
        <dbReference type="RuleBase" id="RU003615"/>
    </source>
</evidence>
<comment type="catalytic activity">
    <reaction evidence="1 9">
        <text>Endohydrolysis of (1-&gt;4)-alpha-D-glucosidic linkages in polysaccharides containing three or more (1-&gt;4)-alpha-linked D-glucose units.</text>
        <dbReference type="EC" id="3.2.1.1"/>
    </reaction>
</comment>
<proteinExistence type="inferred from homology"/>
<evidence type="ECO:0000256" key="1">
    <source>
        <dbReference type="ARBA" id="ARBA00000548"/>
    </source>
</evidence>
<feature type="domain" description="Alpha-amylase C-terminal beta-sheet" evidence="11">
    <location>
        <begin position="355"/>
        <end position="419"/>
    </location>
</feature>
<reference evidence="12 13" key="1">
    <citation type="journal article" date="2015" name="Genome Biol. Evol.">
        <title>Comparative Genomics of a Bacterivorous Green Alga Reveals Evolutionary Causalities and Consequences of Phago-Mixotrophic Mode of Nutrition.</title>
        <authorList>
            <person name="Burns J.A."/>
            <person name="Paasch A."/>
            <person name="Narechania A."/>
            <person name="Kim E."/>
        </authorList>
    </citation>
    <scope>NUCLEOTIDE SEQUENCE [LARGE SCALE GENOMIC DNA]</scope>
    <source>
        <strain evidence="12 13">PLY_AMNH</strain>
    </source>
</reference>
<evidence type="ECO:0000313" key="13">
    <source>
        <dbReference type="Proteomes" id="UP001190700"/>
    </source>
</evidence>
<keyword evidence="7 9" id="KW-0326">Glycosidase</keyword>
<dbReference type="InterPro" id="IPR006047">
    <property type="entry name" value="GH13_cat_dom"/>
</dbReference>
<evidence type="ECO:0000313" key="12">
    <source>
        <dbReference type="EMBL" id="KAK3269225.1"/>
    </source>
</evidence>
<dbReference type="InterPro" id="IPR006046">
    <property type="entry name" value="Alpha_amylase"/>
</dbReference>
<dbReference type="EC" id="3.2.1.1" evidence="4 9"/>
<comment type="similarity">
    <text evidence="3 8">Belongs to the glycosyl hydrolase 13 family.</text>
</comment>
<dbReference type="CDD" id="cd11314">
    <property type="entry name" value="AmyAc_arch_bac_plant_AmyA"/>
    <property type="match status" value="1"/>
</dbReference>